<proteinExistence type="predicted"/>
<dbReference type="EMBL" id="LR796157">
    <property type="protein sequence ID" value="CAB4121842.1"/>
    <property type="molecule type" value="Genomic_DNA"/>
</dbReference>
<organism evidence="1">
    <name type="scientific">uncultured Caudovirales phage</name>
    <dbReference type="NCBI Taxonomy" id="2100421"/>
    <lineage>
        <taxon>Viruses</taxon>
        <taxon>Duplodnaviria</taxon>
        <taxon>Heunggongvirae</taxon>
        <taxon>Uroviricota</taxon>
        <taxon>Caudoviricetes</taxon>
        <taxon>Peduoviridae</taxon>
        <taxon>Maltschvirus</taxon>
        <taxon>Maltschvirus maltsch</taxon>
    </lineage>
</organism>
<sequence>MPDQLKVYSLDYLKEKQYSDNPTEDATRLECAGRAIGMIDHIVESKLLHLSEDELQRLKSALFYAMISQTPVGDAYINNTLLVIDSQDNEYVAGIPVTPPSKKED</sequence>
<gene>
    <name evidence="1" type="ORF">UFOVP27_12</name>
</gene>
<protein>
    <submittedName>
        <fullName evidence="1">Uncharacterized protein</fullName>
    </submittedName>
</protein>
<evidence type="ECO:0000313" key="1">
    <source>
        <dbReference type="EMBL" id="CAB4121842.1"/>
    </source>
</evidence>
<accession>A0A6J5KL50</accession>
<reference evidence="1" key="1">
    <citation type="submission" date="2020-04" db="EMBL/GenBank/DDBJ databases">
        <authorList>
            <person name="Chiriac C."/>
            <person name="Salcher M."/>
            <person name="Ghai R."/>
            <person name="Kavagutti S V."/>
        </authorList>
    </citation>
    <scope>NUCLEOTIDE SEQUENCE</scope>
</reference>
<name>A0A6J5KL50_9CAUD</name>